<protein>
    <submittedName>
        <fullName evidence="3">EF-hand domain-containing protein</fullName>
    </submittedName>
</protein>
<keyword evidence="2" id="KW-1185">Reference proteome</keyword>
<keyword evidence="1" id="KW-0812">Transmembrane</keyword>
<organism evidence="2 3">
    <name type="scientific">Strongyloides venezuelensis</name>
    <name type="common">Threadworm</name>
    <dbReference type="NCBI Taxonomy" id="75913"/>
    <lineage>
        <taxon>Eukaryota</taxon>
        <taxon>Metazoa</taxon>
        <taxon>Ecdysozoa</taxon>
        <taxon>Nematoda</taxon>
        <taxon>Chromadorea</taxon>
        <taxon>Rhabditida</taxon>
        <taxon>Tylenchina</taxon>
        <taxon>Panagrolaimomorpha</taxon>
        <taxon>Strongyloidoidea</taxon>
        <taxon>Strongyloididae</taxon>
        <taxon>Strongyloides</taxon>
    </lineage>
</organism>
<accession>A0A0K0F598</accession>
<reference evidence="2" key="1">
    <citation type="submission" date="2014-07" db="EMBL/GenBank/DDBJ databases">
        <authorList>
            <person name="Martin A.A"/>
            <person name="De Silva N."/>
        </authorList>
    </citation>
    <scope>NUCLEOTIDE SEQUENCE</scope>
</reference>
<feature type="transmembrane region" description="Helical" evidence="1">
    <location>
        <begin position="6"/>
        <end position="23"/>
    </location>
</feature>
<keyword evidence="1" id="KW-1133">Transmembrane helix</keyword>
<proteinExistence type="predicted"/>
<dbReference type="InterPro" id="IPR011992">
    <property type="entry name" value="EF-hand-dom_pair"/>
</dbReference>
<evidence type="ECO:0000313" key="2">
    <source>
        <dbReference type="Proteomes" id="UP000035680"/>
    </source>
</evidence>
<name>A0A0K0F598_STRVS</name>
<keyword evidence="1" id="KW-0472">Membrane</keyword>
<evidence type="ECO:0000313" key="3">
    <source>
        <dbReference type="WBParaSite" id="SVE_0398800.1"/>
    </source>
</evidence>
<dbReference type="WBParaSite" id="SVE_0398800.1">
    <property type="protein sequence ID" value="SVE_0398800.1"/>
    <property type="gene ID" value="SVE_0398800"/>
</dbReference>
<dbReference type="Proteomes" id="UP000035680">
    <property type="component" value="Unassembled WGS sequence"/>
</dbReference>
<evidence type="ECO:0000256" key="1">
    <source>
        <dbReference type="SAM" id="Phobius"/>
    </source>
</evidence>
<dbReference type="Gene3D" id="1.10.238.10">
    <property type="entry name" value="EF-hand"/>
    <property type="match status" value="1"/>
</dbReference>
<dbReference type="AlphaFoldDB" id="A0A0K0F598"/>
<sequence length="141" mass="16561">MHNKIYVFFLILYQFFIFIFPITDIERRKLHLIVQKGDTNKDYMLDKIEIRNIIKDLVRSTPKYYPGTSPSLDAIEGVHVLSEDVLKKYDKDNDGMLSYRGTLLRKSEAIIFGEILEKIVINLLHEIAQLPTPYENFNPLK</sequence>
<dbReference type="SUPFAM" id="SSF47473">
    <property type="entry name" value="EF-hand"/>
    <property type="match status" value="1"/>
</dbReference>
<reference evidence="3" key="2">
    <citation type="submission" date="2015-08" db="UniProtKB">
        <authorList>
            <consortium name="WormBaseParasite"/>
        </authorList>
    </citation>
    <scope>IDENTIFICATION</scope>
</reference>